<gene>
    <name evidence="2" type="ORF">CRG98_009160</name>
</gene>
<comment type="caution">
    <text evidence="2">The sequence shown here is derived from an EMBL/GenBank/DDBJ whole genome shotgun (WGS) entry which is preliminary data.</text>
</comment>
<evidence type="ECO:0000313" key="3">
    <source>
        <dbReference type="Proteomes" id="UP000233551"/>
    </source>
</evidence>
<name>A0A2I0KQ41_PUNGR</name>
<dbReference type="AlphaFoldDB" id="A0A2I0KQ41"/>
<proteinExistence type="predicted"/>
<dbReference type="Proteomes" id="UP000233551">
    <property type="component" value="Unassembled WGS sequence"/>
</dbReference>
<protein>
    <submittedName>
        <fullName evidence="2">Uncharacterized protein</fullName>
    </submittedName>
</protein>
<evidence type="ECO:0000313" key="2">
    <source>
        <dbReference type="EMBL" id="PKI70450.1"/>
    </source>
</evidence>
<feature type="region of interest" description="Disordered" evidence="1">
    <location>
        <begin position="85"/>
        <end position="116"/>
    </location>
</feature>
<reference evidence="2 3" key="1">
    <citation type="submission" date="2017-11" db="EMBL/GenBank/DDBJ databases">
        <title>De-novo sequencing of pomegranate (Punica granatum L.) genome.</title>
        <authorList>
            <person name="Akparov Z."/>
            <person name="Amiraslanov A."/>
            <person name="Hajiyeva S."/>
            <person name="Abbasov M."/>
            <person name="Kaur K."/>
            <person name="Hamwieh A."/>
            <person name="Solovyev V."/>
            <person name="Salamov A."/>
            <person name="Braich B."/>
            <person name="Kosarev P."/>
            <person name="Mahmoud A."/>
            <person name="Hajiyev E."/>
            <person name="Babayeva S."/>
            <person name="Izzatullayeva V."/>
            <person name="Mammadov A."/>
            <person name="Mammadov A."/>
            <person name="Sharifova S."/>
            <person name="Ojaghi J."/>
            <person name="Eynullazada K."/>
            <person name="Bayramov B."/>
            <person name="Abdulazimova A."/>
            <person name="Shahmuradov I."/>
        </authorList>
    </citation>
    <scope>NUCLEOTIDE SEQUENCE [LARGE SCALE GENOMIC DNA]</scope>
    <source>
        <strain evidence="3">cv. AG2017</strain>
        <tissue evidence="2">Leaf</tissue>
    </source>
</reference>
<sequence length="137" mass="15324">MASALTGSAFSVPSMSLKMTTPPEKVSLTTKGPSYLYENFPRESGMTALVSTPFWPTGFLHENPRPKPGLLFITRQSEANMRARRHELQKGSRVLQKAQRAIRRTNEQRTPKTAEAGTMALFITRLSERQKVSNMGL</sequence>
<evidence type="ECO:0000256" key="1">
    <source>
        <dbReference type="SAM" id="MobiDB-lite"/>
    </source>
</evidence>
<keyword evidence="3" id="KW-1185">Reference proteome</keyword>
<accession>A0A2I0KQ41</accession>
<organism evidence="2 3">
    <name type="scientific">Punica granatum</name>
    <name type="common">Pomegranate</name>
    <dbReference type="NCBI Taxonomy" id="22663"/>
    <lineage>
        <taxon>Eukaryota</taxon>
        <taxon>Viridiplantae</taxon>
        <taxon>Streptophyta</taxon>
        <taxon>Embryophyta</taxon>
        <taxon>Tracheophyta</taxon>
        <taxon>Spermatophyta</taxon>
        <taxon>Magnoliopsida</taxon>
        <taxon>eudicotyledons</taxon>
        <taxon>Gunneridae</taxon>
        <taxon>Pentapetalae</taxon>
        <taxon>rosids</taxon>
        <taxon>malvids</taxon>
        <taxon>Myrtales</taxon>
        <taxon>Lythraceae</taxon>
        <taxon>Punica</taxon>
    </lineage>
</organism>
<dbReference type="EMBL" id="PGOL01000448">
    <property type="protein sequence ID" value="PKI70450.1"/>
    <property type="molecule type" value="Genomic_DNA"/>
</dbReference>